<evidence type="ECO:0000313" key="1">
    <source>
        <dbReference type="EMBL" id="CEG35847.1"/>
    </source>
</evidence>
<accession>A0A0P1A6Y9</accession>
<dbReference type="OMA" id="SPFRVFY"/>
<protein>
    <submittedName>
        <fullName evidence="1">Uncharacterized protein</fullName>
    </submittedName>
</protein>
<sequence length="266" mass="29269">MDETAEMLEAYAGGLQQSFGSVFERVGQSLSQSTQVMRMMNEVMESAMLQNLFISTDYEVGGRLIIKVRNDSHVMLGQIIIRVQLHESITVNFSETIESLGAGVSVRMQAPIDTVTGPVQGFTELECISPGTQQPLRKRSPFRILSCQQGTFEALQCGKEGAAPGLTEVTVVSDKIVLAKLRKLLKLSPIDGILINDQGRYRFHPERAPDNDTALYLAVTTREDGDAVYQVTVSAAGNVCSFADRQLHCQQLIDELEIVDSVNQDK</sequence>
<proteinExistence type="predicted"/>
<name>A0A0P1A6Y9_PLAHL</name>
<evidence type="ECO:0000313" key="2">
    <source>
        <dbReference type="Proteomes" id="UP000054928"/>
    </source>
</evidence>
<dbReference type="Proteomes" id="UP000054928">
    <property type="component" value="Unassembled WGS sequence"/>
</dbReference>
<dbReference type="OrthoDB" id="76046at2759"/>
<dbReference type="RefSeq" id="XP_024572216.1">
    <property type="nucleotide sequence ID" value="XM_024728725.1"/>
</dbReference>
<dbReference type="AlphaFoldDB" id="A0A0P1A6Y9"/>
<dbReference type="GeneID" id="36395231"/>
<dbReference type="EMBL" id="CCYD01000109">
    <property type="protein sequence ID" value="CEG35847.1"/>
    <property type="molecule type" value="Genomic_DNA"/>
</dbReference>
<keyword evidence="2" id="KW-1185">Reference proteome</keyword>
<reference evidence="2" key="1">
    <citation type="submission" date="2014-09" db="EMBL/GenBank/DDBJ databases">
        <authorList>
            <person name="Sharma Rahul"/>
            <person name="Thines Marco"/>
        </authorList>
    </citation>
    <scope>NUCLEOTIDE SEQUENCE [LARGE SCALE GENOMIC DNA]</scope>
</reference>
<organism evidence="1 2">
    <name type="scientific">Plasmopara halstedii</name>
    <name type="common">Downy mildew of sunflower</name>
    <dbReference type="NCBI Taxonomy" id="4781"/>
    <lineage>
        <taxon>Eukaryota</taxon>
        <taxon>Sar</taxon>
        <taxon>Stramenopiles</taxon>
        <taxon>Oomycota</taxon>
        <taxon>Peronosporomycetes</taxon>
        <taxon>Peronosporales</taxon>
        <taxon>Peronosporaceae</taxon>
        <taxon>Plasmopara</taxon>
    </lineage>
</organism>